<proteinExistence type="predicted"/>
<organism evidence="2 3">
    <name type="scientific">Paraconiothyrium brasiliense</name>
    <dbReference type="NCBI Taxonomy" id="300254"/>
    <lineage>
        <taxon>Eukaryota</taxon>
        <taxon>Fungi</taxon>
        <taxon>Dikarya</taxon>
        <taxon>Ascomycota</taxon>
        <taxon>Pezizomycotina</taxon>
        <taxon>Dothideomycetes</taxon>
        <taxon>Pleosporomycetidae</taxon>
        <taxon>Pleosporales</taxon>
        <taxon>Massarineae</taxon>
        <taxon>Didymosphaeriaceae</taxon>
        <taxon>Paraconiothyrium</taxon>
    </lineage>
</organism>
<gene>
    <name evidence="2" type="ORF">SLS60_008196</name>
</gene>
<keyword evidence="3" id="KW-1185">Reference proteome</keyword>
<dbReference type="EMBL" id="JAKJXO020000012">
    <property type="protein sequence ID" value="KAL1597710.1"/>
    <property type="molecule type" value="Genomic_DNA"/>
</dbReference>
<feature type="compositionally biased region" description="Pro residues" evidence="1">
    <location>
        <begin position="93"/>
        <end position="102"/>
    </location>
</feature>
<dbReference type="Proteomes" id="UP001521785">
    <property type="component" value="Unassembled WGS sequence"/>
</dbReference>
<feature type="compositionally biased region" description="Low complexity" evidence="1">
    <location>
        <begin position="103"/>
        <end position="113"/>
    </location>
</feature>
<evidence type="ECO:0000313" key="2">
    <source>
        <dbReference type="EMBL" id="KAL1597710.1"/>
    </source>
</evidence>
<evidence type="ECO:0000256" key="1">
    <source>
        <dbReference type="SAM" id="MobiDB-lite"/>
    </source>
</evidence>
<protein>
    <submittedName>
        <fullName evidence="2">Uncharacterized protein</fullName>
    </submittedName>
</protein>
<feature type="compositionally biased region" description="Basic and acidic residues" evidence="1">
    <location>
        <begin position="125"/>
        <end position="160"/>
    </location>
</feature>
<evidence type="ECO:0000313" key="3">
    <source>
        <dbReference type="Proteomes" id="UP001521785"/>
    </source>
</evidence>
<name>A0ABR3QZV6_9PLEO</name>
<comment type="caution">
    <text evidence="2">The sequence shown here is derived from an EMBL/GenBank/DDBJ whole genome shotgun (WGS) entry which is preliminary data.</text>
</comment>
<feature type="region of interest" description="Disordered" evidence="1">
    <location>
        <begin position="72"/>
        <end position="197"/>
    </location>
</feature>
<reference evidence="2 3" key="1">
    <citation type="submission" date="2024-02" db="EMBL/GenBank/DDBJ databases">
        <title>De novo assembly and annotation of 12 fungi associated with fruit tree decline syndrome in Ontario, Canada.</title>
        <authorList>
            <person name="Sulman M."/>
            <person name="Ellouze W."/>
            <person name="Ilyukhin E."/>
        </authorList>
    </citation>
    <scope>NUCLEOTIDE SEQUENCE [LARGE SCALE GENOMIC DNA]</scope>
    <source>
        <strain evidence="2 3">M42-189</strain>
    </source>
</reference>
<accession>A0ABR3QZV6</accession>
<sequence>MSVPLEGLAIHDTNDRVKRARLLAEYRREAQEELKHIRAFQQQAETVLDRPAASKTPEYTQVAAASDATTRISAFPMPPGHTHQPLAVGTPLPASPSKPTPKTPSKTSTKLKSIFTRMPKKKGRPKDDFGDIRKAITTERLVRPETARPRTADPTERGQLPDEDSWDWYQRNISALPPMPSLTHPAFRGQNSSEEGG</sequence>